<accession>H5TRQ1</accession>
<gene>
    <name evidence="1" type="ORF">GOOTI_202_00150</name>
</gene>
<protein>
    <submittedName>
        <fullName evidence="1">Uncharacterized protein</fullName>
    </submittedName>
</protein>
<organism evidence="1 2">
    <name type="scientific">Gordonia otitidis (strain DSM 44809 / CCUG 52243 / JCM 12355 / NBRC 100426 / IFM 10032)</name>
    <dbReference type="NCBI Taxonomy" id="1108044"/>
    <lineage>
        <taxon>Bacteria</taxon>
        <taxon>Bacillati</taxon>
        <taxon>Actinomycetota</taxon>
        <taxon>Actinomycetes</taxon>
        <taxon>Mycobacteriales</taxon>
        <taxon>Gordoniaceae</taxon>
        <taxon>Gordonia</taxon>
    </lineage>
</organism>
<evidence type="ECO:0000313" key="2">
    <source>
        <dbReference type="Proteomes" id="UP000005038"/>
    </source>
</evidence>
<sequence length="100" mass="11405">MYVEVLDQEAGRYRCEFGEFSVFPDEQAETVPVVAAFSHWAVASQRFRRRIVEDVMFVDVEHQGRVWTYELEQAWTTVAGDSGGLLFQLALSFDVGVLPD</sequence>
<proteinExistence type="predicted"/>
<evidence type="ECO:0000313" key="1">
    <source>
        <dbReference type="EMBL" id="GAB36159.1"/>
    </source>
</evidence>
<dbReference type="RefSeq" id="WP_007240343.1">
    <property type="nucleotide sequence ID" value="NZ_BAFB01000202.1"/>
</dbReference>
<dbReference type="OrthoDB" id="9912013at2"/>
<keyword evidence="2" id="KW-1185">Reference proteome</keyword>
<reference evidence="1" key="1">
    <citation type="submission" date="2012-02" db="EMBL/GenBank/DDBJ databases">
        <title>Whole genome shotgun sequence of Gordonia otitidis NBRC 100426.</title>
        <authorList>
            <person name="Yoshida I."/>
            <person name="Hosoyama A."/>
            <person name="Tsuchikane K."/>
            <person name="Katsumata H."/>
            <person name="Yamazaki S."/>
            <person name="Fujita N."/>
        </authorList>
    </citation>
    <scope>NUCLEOTIDE SEQUENCE [LARGE SCALE GENOMIC DNA]</scope>
    <source>
        <strain evidence="1">NBRC 100426</strain>
    </source>
</reference>
<comment type="caution">
    <text evidence="1">The sequence shown here is derived from an EMBL/GenBank/DDBJ whole genome shotgun (WGS) entry which is preliminary data.</text>
</comment>
<dbReference type="STRING" id="1108044.GOOTI_202_00150"/>
<dbReference type="Proteomes" id="UP000005038">
    <property type="component" value="Unassembled WGS sequence"/>
</dbReference>
<name>H5TRQ1_GORO1</name>
<dbReference type="EMBL" id="BAFB01000202">
    <property type="protein sequence ID" value="GAB36159.1"/>
    <property type="molecule type" value="Genomic_DNA"/>
</dbReference>
<dbReference type="AlphaFoldDB" id="H5TRQ1"/>